<keyword evidence="2 8" id="KW-0963">Cytoplasm</keyword>
<dbReference type="GO" id="GO:0005524">
    <property type="term" value="F:ATP binding"/>
    <property type="evidence" value="ECO:0007669"/>
    <property type="project" value="UniProtKB-UniRule"/>
</dbReference>
<keyword evidence="5 8" id="KW-0418">Kinase</keyword>
<keyword evidence="12" id="KW-1185">Reference proteome</keyword>
<dbReference type="EMBL" id="UHFR01000005">
    <property type="protein sequence ID" value="SUN76182.1"/>
    <property type="molecule type" value="Genomic_DNA"/>
</dbReference>
<feature type="binding site" evidence="8">
    <location>
        <begin position="20"/>
        <end position="25"/>
    </location>
    <ligand>
        <name>ATP</name>
        <dbReference type="ChEBI" id="CHEBI:30616"/>
    </ligand>
</feature>
<reference evidence="11" key="1">
    <citation type="submission" date="2018-06" db="EMBL/GenBank/DDBJ databases">
        <authorList>
            <consortium name="Pathogen Informatics"/>
            <person name="Doyle S."/>
        </authorList>
    </citation>
    <scope>NUCLEOTIDE SEQUENCE [LARGE SCALE GENOMIC DNA]</scope>
    <source>
        <strain evidence="11">NCTC13765</strain>
    </source>
</reference>
<proteinExistence type="inferred from homology"/>
<evidence type="ECO:0000313" key="11">
    <source>
        <dbReference type="EMBL" id="SUN76182.1"/>
    </source>
</evidence>
<dbReference type="UniPathway" id="UPA00241">
    <property type="reaction ID" value="UER00356"/>
</dbReference>
<comment type="catalytic activity">
    <reaction evidence="8">
        <text>3'-dephospho-CoA + ATP = ADP + CoA + H(+)</text>
        <dbReference type="Rhea" id="RHEA:18245"/>
        <dbReference type="ChEBI" id="CHEBI:15378"/>
        <dbReference type="ChEBI" id="CHEBI:30616"/>
        <dbReference type="ChEBI" id="CHEBI:57287"/>
        <dbReference type="ChEBI" id="CHEBI:57328"/>
        <dbReference type="ChEBI" id="CHEBI:456216"/>
        <dbReference type="EC" id="2.7.1.24"/>
    </reaction>
</comment>
<accession>A0A380KW80</accession>
<evidence type="ECO:0000256" key="5">
    <source>
        <dbReference type="ARBA" id="ARBA00022777"/>
    </source>
</evidence>
<evidence type="ECO:0000313" key="12">
    <source>
        <dbReference type="Proteomes" id="UP000254634"/>
    </source>
</evidence>
<gene>
    <name evidence="8 11" type="primary">coaE</name>
    <name evidence="11" type="ORF">NCTC13765_00645</name>
</gene>
<evidence type="ECO:0000256" key="3">
    <source>
        <dbReference type="ARBA" id="ARBA00022679"/>
    </source>
</evidence>
<dbReference type="Proteomes" id="UP000254634">
    <property type="component" value="Unassembled WGS sequence"/>
</dbReference>
<dbReference type="PROSITE" id="PS51219">
    <property type="entry name" value="DPCK"/>
    <property type="match status" value="1"/>
</dbReference>
<dbReference type="InterPro" id="IPR001977">
    <property type="entry name" value="Depp_CoAkinase"/>
</dbReference>
<keyword evidence="10" id="KW-0175">Coiled coil</keyword>
<evidence type="ECO:0000256" key="10">
    <source>
        <dbReference type="SAM" id="Coils"/>
    </source>
</evidence>
<evidence type="ECO:0000256" key="4">
    <source>
        <dbReference type="ARBA" id="ARBA00022741"/>
    </source>
</evidence>
<dbReference type="GO" id="GO:0015937">
    <property type="term" value="P:coenzyme A biosynthetic process"/>
    <property type="evidence" value="ECO:0007669"/>
    <property type="project" value="UniProtKB-UniRule"/>
</dbReference>
<keyword evidence="6 8" id="KW-0067">ATP-binding</keyword>
<dbReference type="AlphaFoldDB" id="A0A380KW80"/>
<keyword evidence="3 8" id="KW-0808">Transferase</keyword>
<evidence type="ECO:0000256" key="9">
    <source>
        <dbReference type="NCBIfam" id="TIGR00152"/>
    </source>
</evidence>
<dbReference type="PANTHER" id="PTHR10695:SF46">
    <property type="entry name" value="BIFUNCTIONAL COENZYME A SYNTHASE-RELATED"/>
    <property type="match status" value="1"/>
</dbReference>
<dbReference type="HAMAP" id="MF_00376">
    <property type="entry name" value="Dephospho_CoA_kinase"/>
    <property type="match status" value="1"/>
</dbReference>
<dbReference type="Gene3D" id="3.40.50.300">
    <property type="entry name" value="P-loop containing nucleotide triphosphate hydrolases"/>
    <property type="match status" value="1"/>
</dbReference>
<keyword evidence="7 8" id="KW-0173">Coenzyme A biosynthesis</keyword>
<dbReference type="Pfam" id="PF01121">
    <property type="entry name" value="CoaE"/>
    <property type="match status" value="1"/>
</dbReference>
<comment type="similarity">
    <text evidence="1 8">Belongs to the CoaE family.</text>
</comment>
<comment type="function">
    <text evidence="8">Catalyzes the phosphorylation of the 3'-hydroxyl group of dephosphocoenzyme A to form coenzyme A.</text>
</comment>
<feature type="coiled-coil region" evidence="10">
    <location>
        <begin position="90"/>
        <end position="117"/>
    </location>
</feature>
<dbReference type="InterPro" id="IPR027417">
    <property type="entry name" value="P-loop_NTPase"/>
</dbReference>
<evidence type="ECO:0000256" key="8">
    <source>
        <dbReference type="HAMAP-Rule" id="MF_00376"/>
    </source>
</evidence>
<dbReference type="FunFam" id="3.40.50.300:FF:000991">
    <property type="entry name" value="Dephospho-CoA kinase"/>
    <property type="match status" value="1"/>
</dbReference>
<dbReference type="GO" id="GO:0004140">
    <property type="term" value="F:dephospho-CoA kinase activity"/>
    <property type="evidence" value="ECO:0007669"/>
    <property type="project" value="UniProtKB-UniRule"/>
</dbReference>
<comment type="subcellular location">
    <subcellularLocation>
        <location evidence="8">Cytoplasm</location>
    </subcellularLocation>
</comment>
<evidence type="ECO:0000256" key="1">
    <source>
        <dbReference type="ARBA" id="ARBA00009018"/>
    </source>
</evidence>
<dbReference type="CDD" id="cd02022">
    <property type="entry name" value="DPCK"/>
    <property type="match status" value="1"/>
</dbReference>
<name>A0A380KW80_9STRE</name>
<dbReference type="NCBIfam" id="TIGR00152">
    <property type="entry name" value="dephospho-CoA kinase"/>
    <property type="match status" value="1"/>
</dbReference>
<keyword evidence="4 8" id="KW-0547">Nucleotide-binding</keyword>
<comment type="pathway">
    <text evidence="8">Cofactor biosynthesis; coenzyme A biosynthesis; CoA from (R)-pantothenate: step 5/5.</text>
</comment>
<dbReference type="GO" id="GO:0005737">
    <property type="term" value="C:cytoplasm"/>
    <property type="evidence" value="ECO:0007669"/>
    <property type="project" value="UniProtKB-SubCell"/>
</dbReference>
<evidence type="ECO:0000256" key="7">
    <source>
        <dbReference type="ARBA" id="ARBA00022993"/>
    </source>
</evidence>
<sequence length="205" mass="23425">MSDLSGALMGKIIGLTGGIASGKSTVSQFLREQGYQVIDADQVVHDLQAPQGALYQVLVAEFGSEILQENGQLNRQKLGQMFFENPDLMRKSSQLQNEIIREELARLRDQLKEKEELFFMDIPLLFELGYESWFDQIWLVNVSAEVQVKRLMERNHLSREQAQKRIEAQLLLAEKRKKAHVLIDNNGSVDETLAQVAALLEKERR</sequence>
<dbReference type="STRING" id="1123307.GCA_000380065_01754"/>
<dbReference type="EC" id="2.7.1.24" evidence="8 9"/>
<evidence type="ECO:0000256" key="6">
    <source>
        <dbReference type="ARBA" id="ARBA00022840"/>
    </source>
</evidence>
<evidence type="ECO:0000256" key="2">
    <source>
        <dbReference type="ARBA" id="ARBA00022490"/>
    </source>
</evidence>
<organism evidence="11 12">
    <name type="scientific">Streptococcus massiliensis</name>
    <dbReference type="NCBI Taxonomy" id="313439"/>
    <lineage>
        <taxon>Bacteria</taxon>
        <taxon>Bacillati</taxon>
        <taxon>Bacillota</taxon>
        <taxon>Bacilli</taxon>
        <taxon>Lactobacillales</taxon>
        <taxon>Streptococcaceae</taxon>
        <taxon>Streptococcus</taxon>
    </lineage>
</organism>
<dbReference type="PANTHER" id="PTHR10695">
    <property type="entry name" value="DEPHOSPHO-COA KINASE-RELATED"/>
    <property type="match status" value="1"/>
</dbReference>
<dbReference type="SUPFAM" id="SSF52540">
    <property type="entry name" value="P-loop containing nucleoside triphosphate hydrolases"/>
    <property type="match status" value="1"/>
</dbReference>
<protein>
    <recommendedName>
        <fullName evidence="8 9">Dephospho-CoA kinase</fullName>
        <ecNumber evidence="8 9">2.7.1.24</ecNumber>
    </recommendedName>
    <alternativeName>
        <fullName evidence="8">Dephosphocoenzyme A kinase</fullName>
    </alternativeName>
</protein>